<evidence type="ECO:0000259" key="18">
    <source>
        <dbReference type="Pfam" id="PF24877"/>
    </source>
</evidence>
<dbReference type="GO" id="GO:0008652">
    <property type="term" value="P:amino acid biosynthetic process"/>
    <property type="evidence" value="ECO:0007669"/>
    <property type="project" value="UniProtKB-KW"/>
</dbReference>
<evidence type="ECO:0000256" key="5">
    <source>
        <dbReference type="ARBA" id="ARBA00022723"/>
    </source>
</evidence>
<dbReference type="Pfam" id="PF00920">
    <property type="entry name" value="ILVD_EDD_N"/>
    <property type="match status" value="1"/>
</dbReference>
<comment type="pathway">
    <text evidence="12">Amino-acid biosynthesis; L-valine biosynthesis; L-valine from pyruvate: step 3/4.</text>
</comment>
<dbReference type="InterPro" id="IPR000581">
    <property type="entry name" value="ILV_EDD_N"/>
</dbReference>
<dbReference type="InterPro" id="IPR050165">
    <property type="entry name" value="DHAD_IlvD/Edd"/>
</dbReference>
<dbReference type="FunFam" id="3.50.30.80:FF:000001">
    <property type="entry name" value="Dihydroxy-acid dehydratase"/>
    <property type="match status" value="1"/>
</dbReference>
<evidence type="ECO:0000256" key="16">
    <source>
        <dbReference type="ARBA" id="ARBA00052865"/>
    </source>
</evidence>
<dbReference type="NCBIfam" id="NF002068">
    <property type="entry name" value="PRK00911.1"/>
    <property type="match status" value="1"/>
</dbReference>
<dbReference type="GO" id="GO:0004160">
    <property type="term" value="F:dihydroxy-acid dehydratase activity"/>
    <property type="evidence" value="ECO:0007669"/>
    <property type="project" value="UniProtKB-EC"/>
</dbReference>
<dbReference type="PROSITE" id="PS00887">
    <property type="entry name" value="ILVD_EDD_2"/>
    <property type="match status" value="1"/>
</dbReference>
<comment type="catalytic activity">
    <reaction evidence="11">
        <text>(2R)-2,3-dihydroxy-3-methylbutanoate = 3-methyl-2-oxobutanoate + H2O</text>
        <dbReference type="Rhea" id="RHEA:24809"/>
        <dbReference type="ChEBI" id="CHEBI:11851"/>
        <dbReference type="ChEBI" id="CHEBI:15377"/>
        <dbReference type="ChEBI" id="CHEBI:49072"/>
        <dbReference type="EC" id="4.2.1.9"/>
    </reaction>
    <physiologicalReaction direction="left-to-right" evidence="11">
        <dbReference type="Rhea" id="RHEA:24810"/>
    </physiologicalReaction>
</comment>
<comment type="cofactor">
    <cofactor evidence="15">
        <name>[2Fe-2S] cluster</name>
        <dbReference type="ChEBI" id="CHEBI:190135"/>
    </cofactor>
</comment>
<comment type="caution">
    <text evidence="19">The sequence shown here is derived from an EMBL/GenBank/DDBJ whole genome shotgun (WGS) entry which is preliminary data.</text>
</comment>
<dbReference type="SUPFAM" id="SSF52016">
    <property type="entry name" value="LeuD/IlvD-like"/>
    <property type="match status" value="1"/>
</dbReference>
<gene>
    <name evidence="19" type="ORF">B0T16DRAFT_388102</name>
</gene>
<comment type="cofactor">
    <cofactor evidence="1">
        <name>Mg(2+)</name>
        <dbReference type="ChEBI" id="CHEBI:18420"/>
    </cofactor>
</comment>
<evidence type="ECO:0000256" key="6">
    <source>
        <dbReference type="ARBA" id="ARBA00022842"/>
    </source>
</evidence>
<dbReference type="Pfam" id="PF24877">
    <property type="entry name" value="ILV_EDD_C"/>
    <property type="match status" value="1"/>
</dbReference>
<evidence type="ECO:0000256" key="4">
    <source>
        <dbReference type="ARBA" id="ARBA00022714"/>
    </source>
</evidence>
<evidence type="ECO:0000256" key="14">
    <source>
        <dbReference type="ARBA" id="ARBA00029490"/>
    </source>
</evidence>
<evidence type="ECO:0000256" key="1">
    <source>
        <dbReference type="ARBA" id="ARBA00001946"/>
    </source>
</evidence>
<keyword evidence="10" id="KW-0100">Branched-chain amino acid biosynthesis</keyword>
<evidence type="ECO:0000256" key="7">
    <source>
        <dbReference type="ARBA" id="ARBA00023004"/>
    </source>
</evidence>
<reference evidence="19" key="1">
    <citation type="submission" date="2023-06" db="EMBL/GenBank/DDBJ databases">
        <title>Genome-scale phylogeny and comparative genomics of the fungal order Sordariales.</title>
        <authorList>
            <consortium name="Lawrence Berkeley National Laboratory"/>
            <person name="Hensen N."/>
            <person name="Bonometti L."/>
            <person name="Westerberg I."/>
            <person name="Brannstrom I.O."/>
            <person name="Guillou S."/>
            <person name="Cros-Aarteil S."/>
            <person name="Calhoun S."/>
            <person name="Haridas S."/>
            <person name="Kuo A."/>
            <person name="Mondo S."/>
            <person name="Pangilinan J."/>
            <person name="Riley R."/>
            <person name="Labutti K."/>
            <person name="Andreopoulos B."/>
            <person name="Lipzen A."/>
            <person name="Chen C."/>
            <person name="Yanf M."/>
            <person name="Daum C."/>
            <person name="Ng V."/>
            <person name="Clum A."/>
            <person name="Steindorff A."/>
            <person name="Ohm R."/>
            <person name="Martin F."/>
            <person name="Silar P."/>
            <person name="Natvig D."/>
            <person name="Lalanne C."/>
            <person name="Gautier V."/>
            <person name="Ament-Velasquez S.L."/>
            <person name="Kruys A."/>
            <person name="Hutchinson M.I."/>
            <person name="Powell A.J."/>
            <person name="Barry K."/>
            <person name="Miller A.N."/>
            <person name="Grigoriev I.V."/>
            <person name="Debuchy R."/>
            <person name="Gladieux P."/>
            <person name="Thoren M.H."/>
            <person name="Johannesson H."/>
        </authorList>
    </citation>
    <scope>NUCLEOTIDE SEQUENCE</scope>
    <source>
        <strain evidence="19">SMH2532-1</strain>
    </source>
</reference>
<keyword evidence="7" id="KW-0408">Iron</keyword>
<dbReference type="PROSITE" id="PS00886">
    <property type="entry name" value="ILVD_EDD_1"/>
    <property type="match status" value="1"/>
</dbReference>
<feature type="domain" description="Dihydroxy-acid/6-phosphogluconate dehydratase N-terminal" evidence="17">
    <location>
        <begin position="75"/>
        <end position="393"/>
    </location>
</feature>
<keyword evidence="9" id="KW-0456">Lyase</keyword>
<evidence type="ECO:0000256" key="11">
    <source>
        <dbReference type="ARBA" id="ARBA00029304"/>
    </source>
</evidence>
<keyword evidence="3" id="KW-0028">Amino-acid biosynthesis</keyword>
<dbReference type="AlphaFoldDB" id="A0AA40CXK1"/>
<dbReference type="InterPro" id="IPR042096">
    <property type="entry name" value="Dihydro-acid_dehy_C"/>
</dbReference>
<keyword evidence="8" id="KW-0411">Iron-sulfur</keyword>
<dbReference type="EC" id="4.2.1.9" evidence="14"/>
<keyword evidence="4" id="KW-0001">2Fe-2S</keyword>
<evidence type="ECO:0000256" key="2">
    <source>
        <dbReference type="ARBA" id="ARBA00006486"/>
    </source>
</evidence>
<protein>
    <recommendedName>
        <fullName evidence="14">dihydroxy-acid dehydratase</fullName>
        <ecNumber evidence="14">4.2.1.9</ecNumber>
    </recommendedName>
</protein>
<evidence type="ECO:0000313" key="19">
    <source>
        <dbReference type="EMBL" id="KAK0652928.1"/>
    </source>
</evidence>
<proteinExistence type="inferred from homology"/>
<evidence type="ECO:0000256" key="9">
    <source>
        <dbReference type="ARBA" id="ARBA00023239"/>
    </source>
</evidence>
<dbReference type="Gene3D" id="3.50.30.80">
    <property type="entry name" value="IlvD/EDD C-terminal domain-like"/>
    <property type="match status" value="1"/>
</dbReference>
<evidence type="ECO:0000256" key="3">
    <source>
        <dbReference type="ARBA" id="ARBA00022605"/>
    </source>
</evidence>
<organism evidence="19 20">
    <name type="scientific">Cercophora newfieldiana</name>
    <dbReference type="NCBI Taxonomy" id="92897"/>
    <lineage>
        <taxon>Eukaryota</taxon>
        <taxon>Fungi</taxon>
        <taxon>Dikarya</taxon>
        <taxon>Ascomycota</taxon>
        <taxon>Pezizomycotina</taxon>
        <taxon>Sordariomycetes</taxon>
        <taxon>Sordariomycetidae</taxon>
        <taxon>Sordariales</taxon>
        <taxon>Lasiosphaeriaceae</taxon>
        <taxon>Cercophora</taxon>
    </lineage>
</organism>
<comment type="catalytic activity">
    <reaction evidence="16">
        <text>(2R,3R)-2,3-dihydroxy-3-methylpentanoate = (S)-3-methyl-2-oxopentanoate + H2O</text>
        <dbReference type="Rhea" id="RHEA:27694"/>
        <dbReference type="ChEBI" id="CHEBI:15377"/>
        <dbReference type="ChEBI" id="CHEBI:35146"/>
        <dbReference type="ChEBI" id="CHEBI:49258"/>
        <dbReference type="EC" id="4.2.1.9"/>
    </reaction>
    <physiologicalReaction direction="left-to-right" evidence="16">
        <dbReference type="Rhea" id="RHEA:27695"/>
    </physiologicalReaction>
</comment>
<dbReference type="InterPro" id="IPR056740">
    <property type="entry name" value="ILV_EDD_C"/>
</dbReference>
<dbReference type="EMBL" id="JAULSV010000002">
    <property type="protein sequence ID" value="KAK0652928.1"/>
    <property type="molecule type" value="Genomic_DNA"/>
</dbReference>
<keyword evidence="20" id="KW-1185">Reference proteome</keyword>
<accession>A0AA40CXK1</accession>
<comment type="similarity">
    <text evidence="2">Belongs to the IlvD/Edd family.</text>
</comment>
<dbReference type="GO" id="GO:0005739">
    <property type="term" value="C:mitochondrion"/>
    <property type="evidence" value="ECO:0007669"/>
    <property type="project" value="TreeGrafter"/>
</dbReference>
<dbReference type="PANTHER" id="PTHR21000">
    <property type="entry name" value="DIHYDROXY-ACID DEHYDRATASE DAD"/>
    <property type="match status" value="1"/>
</dbReference>
<dbReference type="Proteomes" id="UP001174936">
    <property type="component" value="Unassembled WGS sequence"/>
</dbReference>
<dbReference type="InterPro" id="IPR020558">
    <property type="entry name" value="DiOHA_6PGluconate_deHydtase_CS"/>
</dbReference>
<keyword evidence="6" id="KW-0460">Magnesium</keyword>
<dbReference type="GO" id="GO:0051537">
    <property type="term" value="F:2 iron, 2 sulfur cluster binding"/>
    <property type="evidence" value="ECO:0007669"/>
    <property type="project" value="UniProtKB-KW"/>
</dbReference>
<name>A0AA40CXK1_9PEZI</name>
<evidence type="ECO:0000256" key="15">
    <source>
        <dbReference type="ARBA" id="ARBA00034078"/>
    </source>
</evidence>
<evidence type="ECO:0000313" key="20">
    <source>
        <dbReference type="Proteomes" id="UP001174936"/>
    </source>
</evidence>
<comment type="pathway">
    <text evidence="13">Amino-acid biosynthesis; L-isoleucine biosynthesis; L-isoleucine from 2-oxobutanoate: step 3/4.</text>
</comment>
<evidence type="ECO:0000256" key="12">
    <source>
        <dbReference type="ARBA" id="ARBA00029436"/>
    </source>
</evidence>
<dbReference type="GO" id="GO:0046872">
    <property type="term" value="F:metal ion binding"/>
    <property type="evidence" value="ECO:0007669"/>
    <property type="project" value="UniProtKB-KW"/>
</dbReference>
<keyword evidence="5" id="KW-0479">Metal-binding</keyword>
<dbReference type="InterPro" id="IPR037237">
    <property type="entry name" value="IlvD/EDD_N"/>
</dbReference>
<dbReference type="PANTHER" id="PTHR21000:SF5">
    <property type="entry name" value="DIHYDROXY-ACID DEHYDRATASE, MITOCHONDRIAL"/>
    <property type="match status" value="1"/>
</dbReference>
<dbReference type="HAMAP" id="MF_00012">
    <property type="entry name" value="IlvD"/>
    <property type="match status" value="1"/>
</dbReference>
<dbReference type="GO" id="GO:0009082">
    <property type="term" value="P:branched-chain amino acid biosynthetic process"/>
    <property type="evidence" value="ECO:0007669"/>
    <property type="project" value="UniProtKB-KW"/>
</dbReference>
<sequence length="602" mass="64268">MIPQTLLRAGAPRALATGRLLPLRSQLRLLSSSASRHAEEKKLNKVSSTITQHKSQGASQAMLYATGLTEEDMNKPQVGISSVWYEGNPCNMHLLDLSTIVRESVAKAGLVPMRFNTIGVSDGISMGTTGMRYSLQSREIIADSIETVMQGQWYDANVSLPGCDKNMPGVLIAMGRVNRPSIMVYGGTIKPGCSQGGEPIDIVSAFQAYGQYLSGEIDEKQRFDIIRNACPGGGACGGMYTANTMASAIETLGMTLPGSSSFPAEHPSKKAECETVGEAIKNLLREDIRPKDILTRQAFENAMIVVNILGGSTNAVLHLIAIADSVGVKLTIDDFQAVSDRTPFLADLKPSGKYVMEDLYKVGGTPALLKFLLKEGLLDGSGITVTGKTMKENVSGFPDFPSDQPIIHPLSNPIKPTGHIQILRGSLAPGGSVGKITGKEGLRFEGTAKVYDYEDGFIEALERGEIKKGEKTVVVIRYEGPKGGPGMPEMLKPSSAIMGAGLGKDVALITDGRFSGGSHGFLIGHIVPEAMEGGPIGLVRNGDKIVIDAEKKVLDLEVPEEELVRRRKEWKAPPSKANKGTLKKYASLVSDASRGCVTDGPI</sequence>
<feature type="domain" description="Dihydroxy-acid/6-phosphogluconate dehydratase C-terminal" evidence="18">
    <location>
        <begin position="406"/>
        <end position="596"/>
    </location>
</feature>
<evidence type="ECO:0000256" key="13">
    <source>
        <dbReference type="ARBA" id="ARBA00029437"/>
    </source>
</evidence>
<dbReference type="SUPFAM" id="SSF143975">
    <property type="entry name" value="IlvD/EDD N-terminal domain-like"/>
    <property type="match status" value="1"/>
</dbReference>
<evidence type="ECO:0000256" key="10">
    <source>
        <dbReference type="ARBA" id="ARBA00023304"/>
    </source>
</evidence>
<dbReference type="InterPro" id="IPR004404">
    <property type="entry name" value="DihydroxyA_deHydtase"/>
</dbReference>
<dbReference type="NCBIfam" id="TIGR00110">
    <property type="entry name" value="ilvD"/>
    <property type="match status" value="1"/>
</dbReference>
<evidence type="ECO:0000256" key="8">
    <source>
        <dbReference type="ARBA" id="ARBA00023014"/>
    </source>
</evidence>
<evidence type="ECO:0000259" key="17">
    <source>
        <dbReference type="Pfam" id="PF00920"/>
    </source>
</evidence>